<reference evidence="2" key="1">
    <citation type="journal article" date="2023" name="Plant J.">
        <title>Genome sequences and population genomics provide insights into the demographic history, inbreeding, and mutation load of two 'living fossil' tree species of Dipteronia.</title>
        <authorList>
            <person name="Feng Y."/>
            <person name="Comes H.P."/>
            <person name="Chen J."/>
            <person name="Zhu S."/>
            <person name="Lu R."/>
            <person name="Zhang X."/>
            <person name="Li P."/>
            <person name="Qiu J."/>
            <person name="Olsen K.M."/>
            <person name="Qiu Y."/>
        </authorList>
    </citation>
    <scope>NUCLEOTIDE SEQUENCE</scope>
    <source>
        <strain evidence="2">NBL</strain>
    </source>
</reference>
<evidence type="ECO:0000313" key="2">
    <source>
        <dbReference type="EMBL" id="KAK3204463.1"/>
    </source>
</evidence>
<dbReference type="Gene3D" id="3.30.420.10">
    <property type="entry name" value="Ribonuclease H-like superfamily/Ribonuclease H"/>
    <property type="match status" value="1"/>
</dbReference>
<dbReference type="InterPro" id="IPR002156">
    <property type="entry name" value="RNaseH_domain"/>
</dbReference>
<accession>A0AAE0E1Z9</accession>
<organism evidence="2 3">
    <name type="scientific">Dipteronia sinensis</name>
    <dbReference type="NCBI Taxonomy" id="43782"/>
    <lineage>
        <taxon>Eukaryota</taxon>
        <taxon>Viridiplantae</taxon>
        <taxon>Streptophyta</taxon>
        <taxon>Embryophyta</taxon>
        <taxon>Tracheophyta</taxon>
        <taxon>Spermatophyta</taxon>
        <taxon>Magnoliopsida</taxon>
        <taxon>eudicotyledons</taxon>
        <taxon>Gunneridae</taxon>
        <taxon>Pentapetalae</taxon>
        <taxon>rosids</taxon>
        <taxon>malvids</taxon>
        <taxon>Sapindales</taxon>
        <taxon>Sapindaceae</taxon>
        <taxon>Hippocastanoideae</taxon>
        <taxon>Acereae</taxon>
        <taxon>Dipteronia</taxon>
    </lineage>
</organism>
<dbReference type="Proteomes" id="UP001281410">
    <property type="component" value="Unassembled WGS sequence"/>
</dbReference>
<sequence length="110" mass="12134">MAWNAGCSDIIVESDALSTVQIIAKVNNYSHPLFSLIQSCKKLINSEWNCCVNHVFREANKLADGLAHLGKNIEPGILFFEEPPPAVYSVFDGDFRGLTCLRSSPVLFSC</sequence>
<gene>
    <name evidence="2" type="ORF">Dsin_018509</name>
</gene>
<dbReference type="Pfam" id="PF13456">
    <property type="entry name" value="RVT_3"/>
    <property type="match status" value="1"/>
</dbReference>
<dbReference type="InterPro" id="IPR053151">
    <property type="entry name" value="RNase_H-like"/>
</dbReference>
<dbReference type="InterPro" id="IPR012337">
    <property type="entry name" value="RNaseH-like_sf"/>
</dbReference>
<dbReference type="GO" id="GO:0003676">
    <property type="term" value="F:nucleic acid binding"/>
    <property type="evidence" value="ECO:0007669"/>
    <property type="project" value="InterPro"/>
</dbReference>
<dbReference type="AlphaFoldDB" id="A0AAE0E1Z9"/>
<proteinExistence type="predicted"/>
<name>A0AAE0E1Z9_9ROSI</name>
<protein>
    <recommendedName>
        <fullName evidence="1">RNase H type-1 domain-containing protein</fullName>
    </recommendedName>
</protein>
<dbReference type="InterPro" id="IPR044730">
    <property type="entry name" value="RNase_H-like_dom_plant"/>
</dbReference>
<dbReference type="PANTHER" id="PTHR47723">
    <property type="entry name" value="OS05G0353850 PROTEIN"/>
    <property type="match status" value="1"/>
</dbReference>
<feature type="domain" description="RNase H type-1" evidence="1">
    <location>
        <begin position="2"/>
        <end position="68"/>
    </location>
</feature>
<evidence type="ECO:0000313" key="3">
    <source>
        <dbReference type="Proteomes" id="UP001281410"/>
    </source>
</evidence>
<evidence type="ECO:0000259" key="1">
    <source>
        <dbReference type="Pfam" id="PF13456"/>
    </source>
</evidence>
<keyword evidence="3" id="KW-1185">Reference proteome</keyword>
<dbReference type="InterPro" id="IPR036397">
    <property type="entry name" value="RNaseH_sf"/>
</dbReference>
<dbReference type="SUPFAM" id="SSF53098">
    <property type="entry name" value="Ribonuclease H-like"/>
    <property type="match status" value="1"/>
</dbReference>
<comment type="caution">
    <text evidence="2">The sequence shown here is derived from an EMBL/GenBank/DDBJ whole genome shotgun (WGS) entry which is preliminary data.</text>
</comment>
<dbReference type="CDD" id="cd06222">
    <property type="entry name" value="RNase_H_like"/>
    <property type="match status" value="1"/>
</dbReference>
<dbReference type="GO" id="GO:0004523">
    <property type="term" value="F:RNA-DNA hybrid ribonuclease activity"/>
    <property type="evidence" value="ECO:0007669"/>
    <property type="project" value="InterPro"/>
</dbReference>
<dbReference type="EMBL" id="JANJYJ010000006">
    <property type="protein sequence ID" value="KAK3204463.1"/>
    <property type="molecule type" value="Genomic_DNA"/>
</dbReference>
<dbReference type="PANTHER" id="PTHR47723:SF19">
    <property type="entry name" value="POLYNUCLEOTIDYL TRANSFERASE, RIBONUCLEASE H-LIKE SUPERFAMILY PROTEIN"/>
    <property type="match status" value="1"/>
</dbReference>